<feature type="region of interest" description="Disordered" evidence="2">
    <location>
        <begin position="214"/>
        <end position="233"/>
    </location>
</feature>
<protein>
    <submittedName>
        <fullName evidence="3">Uncharacterized protein</fullName>
    </submittedName>
</protein>
<dbReference type="AlphaFoldDB" id="A0AAW2NMV0"/>
<name>A0AAW2NMV0_SESRA</name>
<feature type="region of interest" description="Disordered" evidence="2">
    <location>
        <begin position="156"/>
        <end position="193"/>
    </location>
</feature>
<feature type="compositionally biased region" description="Polar residues" evidence="2">
    <location>
        <begin position="465"/>
        <end position="476"/>
    </location>
</feature>
<dbReference type="EMBL" id="JACGWJ010000019">
    <property type="protein sequence ID" value="KAL0344819.1"/>
    <property type="molecule type" value="Genomic_DNA"/>
</dbReference>
<feature type="region of interest" description="Disordered" evidence="2">
    <location>
        <begin position="460"/>
        <end position="493"/>
    </location>
</feature>
<feature type="compositionally biased region" description="Basic and acidic residues" evidence="2">
    <location>
        <begin position="653"/>
        <end position="663"/>
    </location>
</feature>
<dbReference type="InterPro" id="IPR043424">
    <property type="entry name" value="BLT-like"/>
</dbReference>
<dbReference type="PANTHER" id="PTHR31071">
    <property type="entry name" value="GB|AAF24581.1"/>
    <property type="match status" value="1"/>
</dbReference>
<evidence type="ECO:0000313" key="3">
    <source>
        <dbReference type="EMBL" id="KAL0344819.1"/>
    </source>
</evidence>
<proteinExistence type="predicted"/>
<reference evidence="3" key="2">
    <citation type="journal article" date="2024" name="Plant">
        <title>Genomic evolution and insights into agronomic trait innovations of Sesamum species.</title>
        <authorList>
            <person name="Miao H."/>
            <person name="Wang L."/>
            <person name="Qu L."/>
            <person name="Liu H."/>
            <person name="Sun Y."/>
            <person name="Le M."/>
            <person name="Wang Q."/>
            <person name="Wei S."/>
            <person name="Zheng Y."/>
            <person name="Lin W."/>
            <person name="Duan Y."/>
            <person name="Cao H."/>
            <person name="Xiong S."/>
            <person name="Wang X."/>
            <person name="Wei L."/>
            <person name="Li C."/>
            <person name="Ma Q."/>
            <person name="Ju M."/>
            <person name="Zhao R."/>
            <person name="Li G."/>
            <person name="Mu C."/>
            <person name="Tian Q."/>
            <person name="Mei H."/>
            <person name="Zhang T."/>
            <person name="Gao T."/>
            <person name="Zhang H."/>
        </authorList>
    </citation>
    <scope>NUCLEOTIDE SEQUENCE</scope>
    <source>
        <strain evidence="3">G02</strain>
    </source>
</reference>
<sequence length="669" mass="75168">MTTRQRHRVVTMEGLIMPTKIRKRGCSSSSSSSSRIQNYRLNKRVILVGKSRAGLGIGLGGSRSNTPVPTWRTTHLKSAIDSPKYSQSGKSTQPVSARRLAATLWEMNEMPSPKMSESNLELMKQQQKKKGSKMVLKREKMQFGWGLHSGSCLVSGSLPPHLSDPSNSPTVSEKMDRSGTGGRLRTPSISQRVRSAQQNAAVFDSISNASFMEIETRSRAPTSSGSVSGGRNRLKDISNALTTSKELLKIINRIWAHADQPSSSASVISALHAELERARLQVNQLIQETHSDKNEINYLLKCFAEEKASWKNKEHEAIEAAIGSIAGELEVETKLRRRLESLNKKLGKELVEMKSSFMQAVKELESEKRAREITEQVCDELARNIDEDRVEVEKLKSESVKAHQEAEKEREMLALADKLLEERAQVKLSDAKHQVAEKHSAISKLRKQLEVFLGTKRDEDEGRATNLSQSNISSNQKEQEDDDAIDDTKEDSVESDLHSIELNMNHNNRGYKLAYTSVVGHESRKLPIDEIKARNSVSGQVSRRSTSLQRSVSDGVEWDIQGACHRNAADGQERVHEIEKEAQRRSYLEEMQQRYNKPVKGLKDHVLLSSRLSSARDYHSPTQQREQSRPLRDPLGTVHERHSAILAMGSKSRTTDVKGEDQSTWRSIW</sequence>
<comment type="caution">
    <text evidence="3">The sequence shown here is derived from an EMBL/GenBank/DDBJ whole genome shotgun (WGS) entry which is preliminary data.</text>
</comment>
<organism evidence="3">
    <name type="scientific">Sesamum radiatum</name>
    <name type="common">Black benniseed</name>
    <dbReference type="NCBI Taxonomy" id="300843"/>
    <lineage>
        <taxon>Eukaryota</taxon>
        <taxon>Viridiplantae</taxon>
        <taxon>Streptophyta</taxon>
        <taxon>Embryophyta</taxon>
        <taxon>Tracheophyta</taxon>
        <taxon>Spermatophyta</taxon>
        <taxon>Magnoliopsida</taxon>
        <taxon>eudicotyledons</taxon>
        <taxon>Gunneridae</taxon>
        <taxon>Pentapetalae</taxon>
        <taxon>asterids</taxon>
        <taxon>lamiids</taxon>
        <taxon>Lamiales</taxon>
        <taxon>Pedaliaceae</taxon>
        <taxon>Sesamum</taxon>
    </lineage>
</organism>
<dbReference type="PANTHER" id="PTHR31071:SF7">
    <property type="entry name" value="OS04G0382800 PROTEIN"/>
    <property type="match status" value="1"/>
</dbReference>
<accession>A0AAW2NMV0</accession>
<feature type="coiled-coil region" evidence="1">
    <location>
        <begin position="268"/>
        <end position="295"/>
    </location>
</feature>
<evidence type="ECO:0000256" key="2">
    <source>
        <dbReference type="SAM" id="MobiDB-lite"/>
    </source>
</evidence>
<evidence type="ECO:0000256" key="1">
    <source>
        <dbReference type="SAM" id="Coils"/>
    </source>
</evidence>
<feature type="region of interest" description="Disordered" evidence="2">
    <location>
        <begin position="613"/>
        <end position="634"/>
    </location>
</feature>
<feature type="region of interest" description="Disordered" evidence="2">
    <location>
        <begin position="647"/>
        <end position="669"/>
    </location>
</feature>
<gene>
    <name evidence="3" type="ORF">Sradi_4313200</name>
</gene>
<keyword evidence="1" id="KW-0175">Coiled coil</keyword>
<reference evidence="3" key="1">
    <citation type="submission" date="2020-06" db="EMBL/GenBank/DDBJ databases">
        <authorList>
            <person name="Li T."/>
            <person name="Hu X."/>
            <person name="Zhang T."/>
            <person name="Song X."/>
            <person name="Zhang H."/>
            <person name="Dai N."/>
            <person name="Sheng W."/>
            <person name="Hou X."/>
            <person name="Wei L."/>
        </authorList>
    </citation>
    <scope>NUCLEOTIDE SEQUENCE</scope>
    <source>
        <strain evidence="3">G02</strain>
        <tissue evidence="3">Leaf</tissue>
    </source>
</reference>
<feature type="coiled-coil region" evidence="1">
    <location>
        <begin position="364"/>
        <end position="412"/>
    </location>
</feature>